<dbReference type="SMART" id="SM00347">
    <property type="entry name" value="HTH_MARR"/>
    <property type="match status" value="1"/>
</dbReference>
<gene>
    <name evidence="3" type="ORF">H4W80_010182</name>
</gene>
<dbReference type="InterPro" id="IPR036390">
    <property type="entry name" value="WH_DNA-bd_sf"/>
</dbReference>
<dbReference type="PROSITE" id="PS50995">
    <property type="entry name" value="HTH_MARR_2"/>
    <property type="match status" value="1"/>
</dbReference>
<dbReference type="Gene3D" id="1.10.10.10">
    <property type="entry name" value="Winged helix-like DNA-binding domain superfamily/Winged helix DNA-binding domain"/>
    <property type="match status" value="1"/>
</dbReference>
<dbReference type="SUPFAM" id="SSF46785">
    <property type="entry name" value="Winged helix' DNA-binding domain"/>
    <property type="match status" value="1"/>
</dbReference>
<comment type="caution">
    <text evidence="3">The sequence shown here is derived from an EMBL/GenBank/DDBJ whole genome shotgun (WGS) entry which is preliminary data.</text>
</comment>
<dbReference type="Proteomes" id="UP000633509">
    <property type="component" value="Unassembled WGS sequence"/>
</dbReference>
<dbReference type="InterPro" id="IPR039422">
    <property type="entry name" value="MarR/SlyA-like"/>
</dbReference>
<dbReference type="RefSeq" id="WP_192791556.1">
    <property type="nucleotide sequence ID" value="NZ_JADBEK010000001.1"/>
</dbReference>
<feature type="region of interest" description="Disordered" evidence="1">
    <location>
        <begin position="151"/>
        <end position="192"/>
    </location>
</feature>
<keyword evidence="3" id="KW-0238">DNA-binding</keyword>
<keyword evidence="4" id="KW-1185">Reference proteome</keyword>
<organism evidence="3 4">
    <name type="scientific">Nonomuraea angiospora</name>
    <dbReference type="NCBI Taxonomy" id="46172"/>
    <lineage>
        <taxon>Bacteria</taxon>
        <taxon>Bacillati</taxon>
        <taxon>Actinomycetota</taxon>
        <taxon>Actinomycetes</taxon>
        <taxon>Streptosporangiales</taxon>
        <taxon>Streptosporangiaceae</taxon>
        <taxon>Nonomuraea</taxon>
    </lineage>
</organism>
<protein>
    <submittedName>
        <fullName evidence="3">DNA-binding MarR family transcriptional regulator</fullName>
    </submittedName>
</protein>
<dbReference type="PANTHER" id="PTHR33164">
    <property type="entry name" value="TRANSCRIPTIONAL REGULATOR, MARR FAMILY"/>
    <property type="match status" value="1"/>
</dbReference>
<sequence>MEHPQEPRWLTAEEMESWLALVSVLIKLPAALDAQLLRDAGISHFEYQVLAGLSMTPERTMRMSDLAVISEGSLSRLSHVVNRLEKRGWVRRAPDPEDGRYTLAILTGEGWDKVVETAPGHVEAVRGFVFDALTKAQIRQLREIGRRITHAIDPGDGCLDRHPATARPEPDPDRHPATTRPEPDPIPDREPS</sequence>
<evidence type="ECO:0000256" key="1">
    <source>
        <dbReference type="SAM" id="MobiDB-lite"/>
    </source>
</evidence>
<reference evidence="3 4" key="1">
    <citation type="submission" date="2020-10" db="EMBL/GenBank/DDBJ databases">
        <title>Sequencing the genomes of 1000 actinobacteria strains.</title>
        <authorList>
            <person name="Klenk H.-P."/>
        </authorList>
    </citation>
    <scope>NUCLEOTIDE SEQUENCE [LARGE SCALE GENOMIC DNA]</scope>
    <source>
        <strain evidence="3 4">DSM 43173</strain>
    </source>
</reference>
<dbReference type="InterPro" id="IPR036388">
    <property type="entry name" value="WH-like_DNA-bd_sf"/>
</dbReference>
<evidence type="ECO:0000313" key="4">
    <source>
        <dbReference type="Proteomes" id="UP000633509"/>
    </source>
</evidence>
<evidence type="ECO:0000259" key="2">
    <source>
        <dbReference type="PROSITE" id="PS50995"/>
    </source>
</evidence>
<evidence type="ECO:0000313" key="3">
    <source>
        <dbReference type="EMBL" id="MBE1591924.1"/>
    </source>
</evidence>
<dbReference type="PANTHER" id="PTHR33164:SF99">
    <property type="entry name" value="MARR FAMILY REGULATORY PROTEIN"/>
    <property type="match status" value="1"/>
</dbReference>
<feature type="domain" description="HTH marR-type" evidence="2">
    <location>
        <begin position="12"/>
        <end position="150"/>
    </location>
</feature>
<dbReference type="Pfam" id="PF12802">
    <property type="entry name" value="MarR_2"/>
    <property type="match status" value="1"/>
</dbReference>
<accession>A0ABR9MGA0</accession>
<proteinExistence type="predicted"/>
<dbReference type="GO" id="GO:0003677">
    <property type="term" value="F:DNA binding"/>
    <property type="evidence" value="ECO:0007669"/>
    <property type="project" value="UniProtKB-KW"/>
</dbReference>
<feature type="compositionally biased region" description="Basic and acidic residues" evidence="1">
    <location>
        <begin position="158"/>
        <end position="192"/>
    </location>
</feature>
<name>A0ABR9MGA0_9ACTN</name>
<dbReference type="InterPro" id="IPR000835">
    <property type="entry name" value="HTH_MarR-typ"/>
</dbReference>
<dbReference type="EMBL" id="JADBEK010000001">
    <property type="protein sequence ID" value="MBE1591924.1"/>
    <property type="molecule type" value="Genomic_DNA"/>
</dbReference>